<dbReference type="SMART" id="SM00240">
    <property type="entry name" value="FHA"/>
    <property type="match status" value="1"/>
</dbReference>
<feature type="compositionally biased region" description="Basic and acidic residues" evidence="2">
    <location>
        <begin position="426"/>
        <end position="440"/>
    </location>
</feature>
<evidence type="ECO:0000256" key="1">
    <source>
        <dbReference type="SAM" id="Coils"/>
    </source>
</evidence>
<dbReference type="SUPFAM" id="SSF49879">
    <property type="entry name" value="SMAD/FHA domain"/>
    <property type="match status" value="1"/>
</dbReference>
<dbReference type="AlphaFoldDB" id="A0A067N2I4"/>
<feature type="compositionally biased region" description="Polar residues" evidence="2">
    <location>
        <begin position="666"/>
        <end position="698"/>
    </location>
</feature>
<dbReference type="InterPro" id="IPR051176">
    <property type="entry name" value="Cent_Immune-Sig_Mod"/>
</dbReference>
<evidence type="ECO:0000313" key="5">
    <source>
        <dbReference type="EMBL" id="KDQ22074.1"/>
    </source>
</evidence>
<dbReference type="VEuPathDB" id="FungiDB:PLEOSDRAFT_1114470"/>
<dbReference type="InParanoid" id="A0A067N2I4"/>
<keyword evidence="3" id="KW-0472">Membrane</keyword>
<dbReference type="PANTHER" id="PTHR15715:SF37">
    <property type="entry name" value="LD47843P"/>
    <property type="match status" value="1"/>
</dbReference>
<accession>A0A067N2I4</accession>
<evidence type="ECO:0000256" key="2">
    <source>
        <dbReference type="SAM" id="MobiDB-lite"/>
    </source>
</evidence>
<feature type="region of interest" description="Disordered" evidence="2">
    <location>
        <begin position="149"/>
        <end position="213"/>
    </location>
</feature>
<protein>
    <recommendedName>
        <fullName evidence="4">FHA domain-containing protein</fullName>
    </recommendedName>
</protein>
<reference evidence="6" key="1">
    <citation type="journal article" date="2014" name="Proc. Natl. Acad. Sci. U.S.A.">
        <title>Extensive sampling of basidiomycete genomes demonstrates inadequacy of the white-rot/brown-rot paradigm for wood decay fungi.</title>
        <authorList>
            <person name="Riley R."/>
            <person name="Salamov A.A."/>
            <person name="Brown D.W."/>
            <person name="Nagy L.G."/>
            <person name="Floudas D."/>
            <person name="Held B.W."/>
            <person name="Levasseur A."/>
            <person name="Lombard V."/>
            <person name="Morin E."/>
            <person name="Otillar R."/>
            <person name="Lindquist E.A."/>
            <person name="Sun H."/>
            <person name="LaButti K.M."/>
            <person name="Schmutz J."/>
            <person name="Jabbour D."/>
            <person name="Luo H."/>
            <person name="Baker S.E."/>
            <person name="Pisabarro A.G."/>
            <person name="Walton J.D."/>
            <person name="Blanchette R.A."/>
            <person name="Henrissat B."/>
            <person name="Martin F."/>
            <person name="Cullen D."/>
            <person name="Hibbett D.S."/>
            <person name="Grigoriev I.V."/>
        </authorList>
    </citation>
    <scope>NUCLEOTIDE SEQUENCE [LARGE SCALE GENOMIC DNA]</scope>
    <source>
        <strain evidence="6">PC15</strain>
    </source>
</reference>
<feature type="compositionally biased region" description="Low complexity" evidence="2">
    <location>
        <begin position="178"/>
        <end position="196"/>
    </location>
</feature>
<dbReference type="CDD" id="cd22679">
    <property type="entry name" value="FHA_SLMAP"/>
    <property type="match status" value="1"/>
</dbReference>
<dbReference type="HOGENOM" id="CLU_007871_1_0_1"/>
<name>A0A067N2I4_PLEO1</name>
<gene>
    <name evidence="5" type="ORF">PLEOSDRAFT_1114470</name>
</gene>
<dbReference type="OrthoDB" id="687730at2759"/>
<dbReference type="PROSITE" id="PS50006">
    <property type="entry name" value="FHA_DOMAIN"/>
    <property type="match status" value="1"/>
</dbReference>
<feature type="region of interest" description="Disordered" evidence="2">
    <location>
        <begin position="385"/>
        <end position="457"/>
    </location>
</feature>
<evidence type="ECO:0000256" key="3">
    <source>
        <dbReference type="SAM" id="Phobius"/>
    </source>
</evidence>
<evidence type="ECO:0000259" key="4">
    <source>
        <dbReference type="PROSITE" id="PS50006"/>
    </source>
</evidence>
<dbReference type="Gene3D" id="2.60.200.20">
    <property type="match status" value="1"/>
</dbReference>
<sequence length="795" mass="86878">MPAPTPFATPHSQMYPALYLYPLNESFVPKHISLVGGQRVKIGRQTNAKTVPGERNGYFDSKVLSRQHAEIWEETGKIFIKDVKSSNGTFINGERLSPEGMESDPWELKSDDIVEFGIDIVGDDNKILHYKVAARVFCIFNEQDLQIAHRSEQHQQQQHHQQALQPHGAPSSLQAGPSSSTINNSSFNFGANNGSGPPRRTSSGMQPGITGMGGMGGGMRAPGKSGLTFEHILNRLQGELQKSRETGTELQSLNGTMSEVHDTLGGSLPSNLPPYPHTLPPVRPLQTSDVPAREPEPEVHPSISPTALSDLQTQLHETQASLASHVDKIRELEDLRKEQESIQRDVSELRHFIHFNRQSTRSEQSDDDDDDDARSIVTVVPHELATVAEEDEEQEKEAEVGQSQESEASQPRAEKVRDVEEEAEDAERRQRQEELGRPRTPEPASLGMGSDLFTDAKHPPQYAQSAELLDALNSRLLLLSNQFESFMTLTTSLQAQHDAAQSTILNLQAKVVELEDKVKTSQTGQEEVISASISAATAVVASAFAARDAQTPAKSDTENGTLEQLMTDWKKNVDGQWSSMREEWSEERARLAKASEEWETKIKQVDSKLTALTTVSDPPLAASPDDHQNGNLRHTLATPPSPRSLSSDSRRSSRRKRSGSARGRTGNRSRSQSPTGTNGTSASSYDGMTDSTSVTSVSQAGCDDDVLRADSPDFESDETLHDAKGAGDLLGSSLIYDGFDRLLTVDAADNAVTASHAPRKRAAPIQYIHTHPIPSTAFGVLLIGVAAAVLWKVKE</sequence>
<feature type="transmembrane region" description="Helical" evidence="3">
    <location>
        <begin position="773"/>
        <end position="791"/>
    </location>
</feature>
<dbReference type="PANTHER" id="PTHR15715">
    <property type="entry name" value="CENTROSOMAL PROTEIN OF 170 KDA"/>
    <property type="match status" value="1"/>
</dbReference>
<feature type="region of interest" description="Disordered" evidence="2">
    <location>
        <begin position="704"/>
        <end position="723"/>
    </location>
</feature>
<dbReference type="Pfam" id="PF00498">
    <property type="entry name" value="FHA"/>
    <property type="match status" value="1"/>
</dbReference>
<dbReference type="EMBL" id="KL198014">
    <property type="protein sequence ID" value="KDQ22074.1"/>
    <property type="molecule type" value="Genomic_DNA"/>
</dbReference>
<dbReference type="InterPro" id="IPR008984">
    <property type="entry name" value="SMAD_FHA_dom_sf"/>
</dbReference>
<dbReference type="Proteomes" id="UP000027073">
    <property type="component" value="Unassembled WGS sequence"/>
</dbReference>
<keyword evidence="1" id="KW-0175">Coiled coil</keyword>
<feature type="coiled-coil region" evidence="1">
    <location>
        <begin position="315"/>
        <end position="345"/>
    </location>
</feature>
<proteinExistence type="predicted"/>
<keyword evidence="3" id="KW-1133">Transmembrane helix</keyword>
<feature type="region of interest" description="Disordered" evidence="2">
    <location>
        <begin position="615"/>
        <end position="698"/>
    </location>
</feature>
<organism evidence="5 6">
    <name type="scientific">Pleurotus ostreatus (strain PC15)</name>
    <name type="common">Oyster mushroom</name>
    <dbReference type="NCBI Taxonomy" id="1137138"/>
    <lineage>
        <taxon>Eukaryota</taxon>
        <taxon>Fungi</taxon>
        <taxon>Dikarya</taxon>
        <taxon>Basidiomycota</taxon>
        <taxon>Agaricomycotina</taxon>
        <taxon>Agaricomycetes</taxon>
        <taxon>Agaricomycetidae</taxon>
        <taxon>Agaricales</taxon>
        <taxon>Pleurotineae</taxon>
        <taxon>Pleurotaceae</taxon>
        <taxon>Pleurotus</taxon>
    </lineage>
</organism>
<dbReference type="STRING" id="1137138.A0A067N2I4"/>
<keyword evidence="3" id="KW-0812">Transmembrane</keyword>
<evidence type="ECO:0000313" key="6">
    <source>
        <dbReference type="Proteomes" id="UP000027073"/>
    </source>
</evidence>
<dbReference type="GO" id="GO:0005737">
    <property type="term" value="C:cytoplasm"/>
    <property type="evidence" value="ECO:0007669"/>
    <property type="project" value="TreeGrafter"/>
</dbReference>
<dbReference type="InterPro" id="IPR000253">
    <property type="entry name" value="FHA_dom"/>
</dbReference>
<feature type="domain" description="FHA" evidence="4">
    <location>
        <begin position="40"/>
        <end position="96"/>
    </location>
</feature>